<organism evidence="2 3">
    <name type="scientific">Cynoglossus semilaevis</name>
    <name type="common">Tongue sole</name>
    <dbReference type="NCBI Taxonomy" id="244447"/>
    <lineage>
        <taxon>Eukaryota</taxon>
        <taxon>Metazoa</taxon>
        <taxon>Chordata</taxon>
        <taxon>Craniata</taxon>
        <taxon>Vertebrata</taxon>
        <taxon>Euteleostomi</taxon>
        <taxon>Actinopterygii</taxon>
        <taxon>Neopterygii</taxon>
        <taxon>Teleostei</taxon>
        <taxon>Neoteleostei</taxon>
        <taxon>Acanthomorphata</taxon>
        <taxon>Carangaria</taxon>
        <taxon>Pleuronectiformes</taxon>
        <taxon>Pleuronectoidei</taxon>
        <taxon>Cynoglossidae</taxon>
        <taxon>Cynoglossinae</taxon>
        <taxon>Cynoglossus</taxon>
    </lineage>
</organism>
<evidence type="ECO:0000313" key="2">
    <source>
        <dbReference type="Ensembl" id="ENSCSEP00000031990.1"/>
    </source>
</evidence>
<dbReference type="InParanoid" id="A0A3P8X4G6"/>
<keyword evidence="1" id="KW-0812">Transmembrane</keyword>
<dbReference type="AlphaFoldDB" id="A0A3P8X4G6"/>
<evidence type="ECO:0000313" key="3">
    <source>
        <dbReference type="Proteomes" id="UP000265120"/>
    </source>
</evidence>
<reference evidence="2 3" key="1">
    <citation type="journal article" date="2014" name="Nat. Genet.">
        <title>Whole-genome sequence of a flatfish provides insights into ZW sex chromosome evolution and adaptation to a benthic lifestyle.</title>
        <authorList>
            <person name="Chen S."/>
            <person name="Zhang G."/>
            <person name="Shao C."/>
            <person name="Huang Q."/>
            <person name="Liu G."/>
            <person name="Zhang P."/>
            <person name="Song W."/>
            <person name="An N."/>
            <person name="Chalopin D."/>
            <person name="Volff J.N."/>
            <person name="Hong Y."/>
            <person name="Li Q."/>
            <person name="Sha Z."/>
            <person name="Zhou H."/>
            <person name="Xie M."/>
            <person name="Yu Q."/>
            <person name="Liu Y."/>
            <person name="Xiang H."/>
            <person name="Wang N."/>
            <person name="Wu K."/>
            <person name="Yang C."/>
            <person name="Zhou Q."/>
            <person name="Liao X."/>
            <person name="Yang L."/>
            <person name="Hu Q."/>
            <person name="Zhang J."/>
            <person name="Meng L."/>
            <person name="Jin L."/>
            <person name="Tian Y."/>
            <person name="Lian J."/>
            <person name="Yang J."/>
            <person name="Miao G."/>
            <person name="Liu S."/>
            <person name="Liang Z."/>
            <person name="Yan F."/>
            <person name="Li Y."/>
            <person name="Sun B."/>
            <person name="Zhang H."/>
            <person name="Zhang J."/>
            <person name="Zhu Y."/>
            <person name="Du M."/>
            <person name="Zhao Y."/>
            <person name="Schartl M."/>
            <person name="Tang Q."/>
            <person name="Wang J."/>
        </authorList>
    </citation>
    <scope>NUCLEOTIDE SEQUENCE</scope>
</reference>
<dbReference type="Proteomes" id="UP000265120">
    <property type="component" value="Chromosome 17"/>
</dbReference>
<sequence length="80" mass="8641">MTKTFLTGSCGMSLKCQRVQKLRWSHSAVGLAPALVFVWVGLIVSFDWPAGIASQLSCRVVGRKQPASVMNVTIGPVRPI</sequence>
<keyword evidence="1" id="KW-1133">Transmembrane helix</keyword>
<reference evidence="2" key="3">
    <citation type="submission" date="2025-09" db="UniProtKB">
        <authorList>
            <consortium name="Ensembl"/>
        </authorList>
    </citation>
    <scope>IDENTIFICATION</scope>
</reference>
<keyword evidence="3" id="KW-1185">Reference proteome</keyword>
<proteinExistence type="predicted"/>
<evidence type="ECO:0000256" key="1">
    <source>
        <dbReference type="SAM" id="Phobius"/>
    </source>
</evidence>
<feature type="transmembrane region" description="Helical" evidence="1">
    <location>
        <begin position="28"/>
        <end position="46"/>
    </location>
</feature>
<protein>
    <submittedName>
        <fullName evidence="2">Uncharacterized protein</fullName>
    </submittedName>
</protein>
<accession>A0A3P8X4G6</accession>
<reference evidence="2" key="2">
    <citation type="submission" date="2025-08" db="UniProtKB">
        <authorList>
            <consortium name="Ensembl"/>
        </authorList>
    </citation>
    <scope>IDENTIFICATION</scope>
</reference>
<keyword evidence="1" id="KW-0472">Membrane</keyword>
<dbReference type="Ensembl" id="ENSCSET00000032402.1">
    <property type="protein sequence ID" value="ENSCSEP00000031990.1"/>
    <property type="gene ID" value="ENSCSEG00000020529.1"/>
</dbReference>
<name>A0A3P8X4G6_CYNSE</name>